<dbReference type="GO" id="GO:0016810">
    <property type="term" value="F:hydrolase activity, acting on carbon-nitrogen (but not peptide) bonds"/>
    <property type="evidence" value="ECO:0007669"/>
    <property type="project" value="InterPro"/>
</dbReference>
<reference evidence="2" key="1">
    <citation type="journal article" date="2014" name="Int. J. Syst. Evol. Microbiol.">
        <title>Complete genome sequence of Corynebacterium casei LMG S-19264T (=DSM 44701T), isolated from a smear-ripened cheese.</title>
        <authorList>
            <consortium name="US DOE Joint Genome Institute (JGI-PGF)"/>
            <person name="Walter F."/>
            <person name="Albersmeier A."/>
            <person name="Kalinowski J."/>
            <person name="Ruckert C."/>
        </authorList>
    </citation>
    <scope>NUCLEOTIDE SEQUENCE</scope>
    <source>
        <strain evidence="2">KCTC 22164</strain>
    </source>
</reference>
<name>A0A918JH72_9ALTE</name>
<dbReference type="InterPro" id="IPR011330">
    <property type="entry name" value="Glyco_hydro/deAcase_b/a-brl"/>
</dbReference>
<organism evidence="2 3">
    <name type="scientific">Alteromonas halophila</name>
    <dbReference type="NCBI Taxonomy" id="516698"/>
    <lineage>
        <taxon>Bacteria</taxon>
        <taxon>Pseudomonadati</taxon>
        <taxon>Pseudomonadota</taxon>
        <taxon>Gammaproteobacteria</taxon>
        <taxon>Alteromonadales</taxon>
        <taxon>Alteromonadaceae</taxon>
        <taxon>Alteromonas/Salinimonas group</taxon>
        <taxon>Alteromonas</taxon>
    </lineage>
</organism>
<protein>
    <submittedName>
        <fullName evidence="2">Chitooligosaccharide deacetylase</fullName>
    </submittedName>
</protein>
<sequence length="278" mass="30253">MLSLRRATGLTGRAMSLRKGLASASMLGLLAVSAYCPAIRAAEPVTFVSLSYDDALESQLVNAVPALERVDFNASFYLVPSYPGFSQFRDQWASLPELGQELGNHSFTHPCRGSLNGREWVAPDNDLDALSVKEMQQQVISANHALRALDNTQTRTYTLPCGDTRAAGHNYLSAISPYVYAIKGHTLASQNEIIIAPAGETGAELIALLKAQPDSVRIINIIFHGIGGDYLSVSSQAHQALLTYLDANRHRYHVNTYLNIVRQIRKSDEGAPESPSAQ</sequence>
<evidence type="ECO:0000313" key="2">
    <source>
        <dbReference type="EMBL" id="GGW80728.1"/>
    </source>
</evidence>
<dbReference type="SUPFAM" id="SSF88713">
    <property type="entry name" value="Glycoside hydrolase/deacetylase"/>
    <property type="match status" value="1"/>
</dbReference>
<evidence type="ECO:0000313" key="3">
    <source>
        <dbReference type="Proteomes" id="UP000631300"/>
    </source>
</evidence>
<keyword evidence="3" id="KW-1185">Reference proteome</keyword>
<dbReference type="Gene3D" id="3.20.20.370">
    <property type="entry name" value="Glycoside hydrolase/deacetylase"/>
    <property type="match status" value="1"/>
</dbReference>
<feature type="domain" description="NodB homology" evidence="1">
    <location>
        <begin position="47"/>
        <end position="166"/>
    </location>
</feature>
<dbReference type="GO" id="GO:0005975">
    <property type="term" value="P:carbohydrate metabolic process"/>
    <property type="evidence" value="ECO:0007669"/>
    <property type="project" value="InterPro"/>
</dbReference>
<comment type="caution">
    <text evidence="2">The sequence shown here is derived from an EMBL/GenBank/DDBJ whole genome shotgun (WGS) entry which is preliminary data.</text>
</comment>
<reference evidence="2" key="2">
    <citation type="submission" date="2020-09" db="EMBL/GenBank/DDBJ databases">
        <authorList>
            <person name="Sun Q."/>
            <person name="Kim S."/>
        </authorList>
    </citation>
    <scope>NUCLEOTIDE SEQUENCE</scope>
    <source>
        <strain evidence="2">KCTC 22164</strain>
    </source>
</reference>
<gene>
    <name evidence="2" type="ORF">GCM10007391_12100</name>
</gene>
<proteinExistence type="predicted"/>
<dbReference type="Pfam" id="PF01522">
    <property type="entry name" value="Polysacc_deac_1"/>
    <property type="match status" value="1"/>
</dbReference>
<dbReference type="Proteomes" id="UP000631300">
    <property type="component" value="Unassembled WGS sequence"/>
</dbReference>
<dbReference type="EMBL" id="BMXP01000002">
    <property type="protein sequence ID" value="GGW80728.1"/>
    <property type="molecule type" value="Genomic_DNA"/>
</dbReference>
<dbReference type="AlphaFoldDB" id="A0A918JH72"/>
<evidence type="ECO:0000259" key="1">
    <source>
        <dbReference type="Pfam" id="PF01522"/>
    </source>
</evidence>
<dbReference type="InterPro" id="IPR002509">
    <property type="entry name" value="NODB_dom"/>
</dbReference>
<accession>A0A918JH72</accession>